<gene>
    <name evidence="1" type="ORF">CCUR1050_LOCUS10260</name>
</gene>
<sequence>MSVNEDFNNFYIQYNLPDCLSEPKKAHECVEDVSIIGDKTEVETGHAEKKDQPDLWWPHKLERSKYRCHESELQNYGRQSMFCDSVGFSTVDSAGLFGRTFISEIIWPIHLPSPTESVSQMTSCNNCRPTVLNL</sequence>
<organism evidence="1">
    <name type="scientific">Cryptomonas curvata</name>
    <dbReference type="NCBI Taxonomy" id="233186"/>
    <lineage>
        <taxon>Eukaryota</taxon>
        <taxon>Cryptophyceae</taxon>
        <taxon>Cryptomonadales</taxon>
        <taxon>Cryptomonadaceae</taxon>
        <taxon>Cryptomonas</taxon>
    </lineage>
</organism>
<protein>
    <submittedName>
        <fullName evidence="1">Uncharacterized protein</fullName>
    </submittedName>
</protein>
<dbReference type="AlphaFoldDB" id="A0A7S0QID8"/>
<evidence type="ECO:0000313" key="1">
    <source>
        <dbReference type="EMBL" id="CAD8632579.1"/>
    </source>
</evidence>
<proteinExistence type="predicted"/>
<dbReference type="EMBL" id="HBEZ01018634">
    <property type="protein sequence ID" value="CAD8632579.1"/>
    <property type="molecule type" value="Transcribed_RNA"/>
</dbReference>
<reference evidence="1" key="1">
    <citation type="submission" date="2021-01" db="EMBL/GenBank/DDBJ databases">
        <authorList>
            <person name="Corre E."/>
            <person name="Pelletier E."/>
            <person name="Niang G."/>
            <person name="Scheremetjew M."/>
            <person name="Finn R."/>
            <person name="Kale V."/>
            <person name="Holt S."/>
            <person name="Cochrane G."/>
            <person name="Meng A."/>
            <person name="Brown T."/>
            <person name="Cohen L."/>
        </authorList>
    </citation>
    <scope>NUCLEOTIDE SEQUENCE</scope>
    <source>
        <strain evidence="1">CCAP979/52</strain>
    </source>
</reference>
<accession>A0A7S0QID8</accession>
<name>A0A7S0QID8_9CRYP</name>